<dbReference type="Proteomes" id="UP000663859">
    <property type="component" value="Unassembled WGS sequence"/>
</dbReference>
<evidence type="ECO:0000313" key="2">
    <source>
        <dbReference type="EMBL" id="CAF0697034.1"/>
    </source>
</evidence>
<evidence type="ECO:0000313" key="3">
    <source>
        <dbReference type="Proteomes" id="UP000663859"/>
    </source>
</evidence>
<name>A0A8J2BPL6_9BACT</name>
<organism evidence="2 3">
    <name type="scientific">Candidatus Methylacidithermus pantelleriae</name>
    <dbReference type="NCBI Taxonomy" id="2744239"/>
    <lineage>
        <taxon>Bacteria</taxon>
        <taxon>Pseudomonadati</taxon>
        <taxon>Verrucomicrobiota</taxon>
        <taxon>Methylacidiphilae</taxon>
        <taxon>Methylacidiphilales</taxon>
        <taxon>Methylacidiphilaceae</taxon>
        <taxon>Candidatus Methylacidithermus</taxon>
    </lineage>
</organism>
<gene>
    <name evidence="2" type="ORF">MPNT_200035</name>
</gene>
<dbReference type="AlphaFoldDB" id="A0A8J2BPL6"/>
<sequence length="51" mass="5473">MELSTGGSLRSSRASTAAGPKSFACLAPSRRRIAIVVEPQEADSRESRPRE</sequence>
<accession>A0A8J2BPL6</accession>
<feature type="region of interest" description="Disordered" evidence="1">
    <location>
        <begin position="1"/>
        <end position="23"/>
    </location>
</feature>
<reference evidence="2" key="1">
    <citation type="submission" date="2021-02" db="EMBL/GenBank/DDBJ databases">
        <authorList>
            <person name="Cremers G."/>
            <person name="Picone N."/>
        </authorList>
    </citation>
    <scope>NUCLEOTIDE SEQUENCE</scope>
    <source>
        <strain evidence="2">PQ17</strain>
    </source>
</reference>
<protein>
    <submittedName>
        <fullName evidence="2">Uncharacterized protein</fullName>
    </submittedName>
</protein>
<keyword evidence="3" id="KW-1185">Reference proteome</keyword>
<dbReference type="EMBL" id="CAJNOB010000013">
    <property type="protein sequence ID" value="CAF0697034.1"/>
    <property type="molecule type" value="Genomic_DNA"/>
</dbReference>
<proteinExistence type="predicted"/>
<feature type="compositionally biased region" description="Polar residues" evidence="1">
    <location>
        <begin position="1"/>
        <end position="15"/>
    </location>
</feature>
<evidence type="ECO:0000256" key="1">
    <source>
        <dbReference type="SAM" id="MobiDB-lite"/>
    </source>
</evidence>
<comment type="caution">
    <text evidence="2">The sequence shown here is derived from an EMBL/GenBank/DDBJ whole genome shotgun (WGS) entry which is preliminary data.</text>
</comment>